<evidence type="ECO:0000256" key="11">
    <source>
        <dbReference type="ARBA" id="ARBA00023136"/>
    </source>
</evidence>
<evidence type="ECO:0000256" key="13">
    <source>
        <dbReference type="SAM" id="MobiDB-lite"/>
    </source>
</evidence>
<dbReference type="NCBIfam" id="TIGR04126">
    <property type="entry name" value="PGF_CTERM"/>
    <property type="match status" value="1"/>
</dbReference>
<keyword evidence="5" id="KW-0134">Cell wall</keyword>
<evidence type="ECO:0000256" key="3">
    <source>
        <dbReference type="ARBA" id="ARBA00009327"/>
    </source>
</evidence>
<dbReference type="GO" id="GO:0005886">
    <property type="term" value="C:plasma membrane"/>
    <property type="evidence" value="ECO:0007669"/>
    <property type="project" value="UniProtKB-SubCell"/>
</dbReference>
<evidence type="ECO:0000256" key="8">
    <source>
        <dbReference type="ARBA" id="ARBA00022692"/>
    </source>
</evidence>
<dbReference type="InterPro" id="IPR057149">
    <property type="entry name" value="DUF7827"/>
</dbReference>
<reference evidence="17 18" key="1">
    <citation type="submission" date="2018-12" db="EMBL/GenBank/DDBJ databases">
        <title>Genome analysis provides insights into bioremediation potentialities of Halogeometricum borinquense strain N11.</title>
        <authorList>
            <person name="Najjari A."/>
            <person name="Youssef N."/>
            <person name="Fhoula I."/>
            <person name="Ben Dhia O."/>
            <person name="Mahjoubi M."/>
            <person name="Ouzari H.I."/>
            <person name="Cherif A."/>
        </authorList>
    </citation>
    <scope>NUCLEOTIDE SEQUENCE [LARGE SCALE GENOMIC DNA]</scope>
    <source>
        <strain evidence="17 18">N11</strain>
    </source>
</reference>
<dbReference type="InterPro" id="IPR026371">
    <property type="entry name" value="PGF_CTERM"/>
</dbReference>
<protein>
    <submittedName>
        <fullName evidence="17">PGF-CTERM sorting domain-containing protein</fullName>
    </submittedName>
</protein>
<comment type="similarity">
    <text evidence="3">Belongs to the halobacterial S-layer protein family.</text>
</comment>
<dbReference type="NCBIfam" id="NF045517">
    <property type="entry name" value="halo_surf_dom"/>
    <property type="match status" value="1"/>
</dbReference>
<comment type="subcellular location">
    <subcellularLocation>
        <location evidence="1">Cell membrane</location>
    </subcellularLocation>
    <subcellularLocation>
        <location evidence="2">Secreted</location>
        <location evidence="2">Cell wall</location>
        <location evidence="2">S-layer</location>
    </subcellularLocation>
</comment>
<dbReference type="RefSeq" id="WP_129783624.1">
    <property type="nucleotide sequence ID" value="NZ_RZHH01000002.1"/>
</dbReference>
<evidence type="ECO:0000256" key="12">
    <source>
        <dbReference type="ARBA" id="ARBA00023180"/>
    </source>
</evidence>
<dbReference type="NCBIfam" id="TIGR04207">
    <property type="entry name" value="halo_sig_pep"/>
    <property type="match status" value="1"/>
</dbReference>
<dbReference type="Pfam" id="PF25162">
    <property type="entry name" value="DUF7827"/>
    <property type="match status" value="1"/>
</dbReference>
<evidence type="ECO:0000256" key="14">
    <source>
        <dbReference type="SAM" id="Phobius"/>
    </source>
</evidence>
<evidence type="ECO:0000256" key="10">
    <source>
        <dbReference type="ARBA" id="ARBA00022989"/>
    </source>
</evidence>
<dbReference type="Pfam" id="PF18204">
    <property type="entry name" value="PGF-CTERM"/>
    <property type="match status" value="1"/>
</dbReference>
<dbReference type="AlphaFoldDB" id="A0A482T8L3"/>
<dbReference type="InterPro" id="IPR017868">
    <property type="entry name" value="Filamin/ABP280_repeat-like"/>
</dbReference>
<comment type="caution">
    <text evidence="17">The sequence shown here is derived from an EMBL/GenBank/DDBJ whole genome shotgun (WGS) entry which is preliminary data.</text>
</comment>
<feature type="domain" description="DUF7827" evidence="16">
    <location>
        <begin position="309"/>
        <end position="424"/>
    </location>
</feature>
<keyword evidence="4" id="KW-1003">Cell membrane</keyword>
<keyword evidence="10 14" id="KW-1133">Transmembrane helix</keyword>
<organism evidence="17 18">
    <name type="scientific">Halogeometricum borinquense</name>
    <dbReference type="NCBI Taxonomy" id="60847"/>
    <lineage>
        <taxon>Archaea</taxon>
        <taxon>Methanobacteriati</taxon>
        <taxon>Methanobacteriota</taxon>
        <taxon>Stenosarchaea group</taxon>
        <taxon>Halobacteria</taxon>
        <taxon>Halobacteriales</taxon>
        <taxon>Haloferacaceae</taxon>
        <taxon>Halogeometricum</taxon>
    </lineage>
</organism>
<gene>
    <name evidence="17" type="ORF">ELS19_03670</name>
</gene>
<dbReference type="EMBL" id="RZHH01000002">
    <property type="protein sequence ID" value="RYJ13157.1"/>
    <property type="molecule type" value="Genomic_DNA"/>
</dbReference>
<keyword evidence="11 14" id="KW-0472">Membrane</keyword>
<keyword evidence="6" id="KW-0964">Secreted</keyword>
<evidence type="ECO:0000256" key="1">
    <source>
        <dbReference type="ARBA" id="ARBA00004236"/>
    </source>
</evidence>
<dbReference type="InterPro" id="IPR014755">
    <property type="entry name" value="Cu-Rt/internalin_Ig-like"/>
</dbReference>
<sequence length="776" mass="81545">MSHTYKTRAIALSALMVLSVFAGTVAFAGASAAQTTFSYDGGAVHYVNSSDTAVIEVPFDTEVNSNSLTTANFTVFDDDEDLSGQVSDITQPDAGRVVIEMNEVVQSHDIEVRLSDDIEDTSNNDLSNSGRKDVAFAATTVGPNGDVNAYKGSIVAVEAASVNTDIEVSGTDDETEDFFASGSTGTNSRVYTFNTENRRIGSYAVTFDGSNEATIELRELGLDVDLDETSVTDEESIEGTVTANAGDRGVKVELLDSDGDAVSGESVTADLSGQGEYEFSLGPVETGEYTVEVTDLGSGVVTESSTIIVSTAGEGRASIKDRIVNQQRGDIANITVSIANADEATLTVGSDDVGFRANVTVQDDSGDGEVSVLFNTYAATSGVSGDVFEVADSDDELVTSDIDPQNTVSSLLDAGEYDLEVRTGSDAAADAQGVGTLILEERSTDSLASWTAPTGTTLDDSDDVYEAIENANVTRSDTIADGDIVIHQLNASGLEGVLDVQSGNDTAAFFAPNGNLYELTVEQSNPGANRQPFVLQLDASNTVVIPDPVNDNYFVAFDTDDVIGQRPGGQTVDLSADHELTANFTVYEDEGNLADEEQTVEDGYAIVEAKHSLDEPVNVSAVADQTIAGETTVAPGTELSLRVRSTGDTQPSFLKTATVYVTENGTYQGMFDFSEQEVGDTFDVTVRGGAADSVTVDGNVAEVGNMTETETETVTETETETETTTGTETETETVTETETETETVTETETETGTPGFGVVVAIVALLAAALLTIRRD</sequence>
<dbReference type="GO" id="GO:0030115">
    <property type="term" value="C:S-layer"/>
    <property type="evidence" value="ECO:0007669"/>
    <property type="project" value="UniProtKB-SubCell"/>
</dbReference>
<keyword evidence="8 14" id="KW-0812">Transmembrane</keyword>
<evidence type="ECO:0000256" key="2">
    <source>
        <dbReference type="ARBA" id="ARBA00004237"/>
    </source>
</evidence>
<keyword evidence="7" id="KW-0701">S-layer</keyword>
<dbReference type="PROSITE" id="PS50194">
    <property type="entry name" value="FILAMIN_REPEAT"/>
    <property type="match status" value="1"/>
</dbReference>
<dbReference type="Proteomes" id="UP000294028">
    <property type="component" value="Unassembled WGS sequence"/>
</dbReference>
<proteinExistence type="inferred from homology"/>
<evidence type="ECO:0000259" key="16">
    <source>
        <dbReference type="Pfam" id="PF25162"/>
    </source>
</evidence>
<evidence type="ECO:0000256" key="4">
    <source>
        <dbReference type="ARBA" id="ARBA00022475"/>
    </source>
</evidence>
<evidence type="ECO:0000256" key="6">
    <source>
        <dbReference type="ARBA" id="ARBA00022525"/>
    </source>
</evidence>
<keyword evidence="12" id="KW-0325">Glycoprotein</keyword>
<evidence type="ECO:0000256" key="5">
    <source>
        <dbReference type="ARBA" id="ARBA00022512"/>
    </source>
</evidence>
<feature type="compositionally biased region" description="Acidic residues" evidence="13">
    <location>
        <begin position="729"/>
        <end position="749"/>
    </location>
</feature>
<evidence type="ECO:0000256" key="7">
    <source>
        <dbReference type="ARBA" id="ARBA00022601"/>
    </source>
</evidence>
<name>A0A482T8L3_9EURY</name>
<feature type="compositionally biased region" description="Acidic residues" evidence="13">
    <location>
        <begin position="709"/>
        <end position="721"/>
    </location>
</feature>
<feature type="domain" description="PGF-CTERM archaeal protein-sorting signal" evidence="15">
    <location>
        <begin position="753"/>
        <end position="774"/>
    </location>
</feature>
<evidence type="ECO:0000313" key="17">
    <source>
        <dbReference type="EMBL" id="RYJ13157.1"/>
    </source>
</evidence>
<accession>A0A482T8L3</accession>
<dbReference type="Gene3D" id="2.60.40.1220">
    <property type="match status" value="1"/>
</dbReference>
<evidence type="ECO:0000313" key="18">
    <source>
        <dbReference type="Proteomes" id="UP000294028"/>
    </source>
</evidence>
<feature type="region of interest" description="Disordered" evidence="13">
    <location>
        <begin position="707"/>
        <end position="752"/>
    </location>
</feature>
<evidence type="ECO:0000259" key="15">
    <source>
        <dbReference type="Pfam" id="PF18204"/>
    </source>
</evidence>
<keyword evidence="9" id="KW-0732">Signal</keyword>
<evidence type="ECO:0000256" key="9">
    <source>
        <dbReference type="ARBA" id="ARBA00022729"/>
    </source>
</evidence>
<dbReference type="InterPro" id="IPR026452">
    <property type="entry name" value="Surf_glycop_sig_pep"/>
</dbReference>
<feature type="transmembrane region" description="Helical" evidence="14">
    <location>
        <begin position="755"/>
        <end position="773"/>
    </location>
</feature>